<evidence type="ECO:0000256" key="4">
    <source>
        <dbReference type="ARBA" id="ARBA00022833"/>
    </source>
</evidence>
<dbReference type="GO" id="GO:0003779">
    <property type="term" value="F:actin binding"/>
    <property type="evidence" value="ECO:0007669"/>
    <property type="project" value="UniProtKB-KW"/>
</dbReference>
<feature type="compositionally biased region" description="Basic residues" evidence="8">
    <location>
        <begin position="15"/>
        <end position="36"/>
    </location>
</feature>
<feature type="compositionally biased region" description="Polar residues" evidence="8">
    <location>
        <begin position="703"/>
        <end position="714"/>
    </location>
</feature>
<keyword evidence="3 7" id="KW-0479">Metal-binding</keyword>
<comment type="subcellular location">
    <subcellularLocation>
        <location evidence="1">Cytoplasm</location>
    </subcellularLocation>
</comment>
<evidence type="ECO:0000256" key="8">
    <source>
        <dbReference type="SAM" id="MobiDB-lite"/>
    </source>
</evidence>
<keyword evidence="5 7" id="KW-0440">LIM domain</keyword>
<keyword evidence="6" id="KW-0009">Actin-binding</keyword>
<feature type="compositionally biased region" description="Low complexity" evidence="8">
    <location>
        <begin position="1"/>
        <end position="14"/>
    </location>
</feature>
<reference evidence="10" key="2">
    <citation type="journal article" date="2022" name="Res Sq">
        <title>Comparative Genomics Reveals Insights into the Divergent Evolution of Astigmatic Mites and Household Pest Adaptations.</title>
        <authorList>
            <person name="Xiong Q."/>
            <person name="Wan A.T.-Y."/>
            <person name="Liu X.-Y."/>
            <person name="Fung C.S.-H."/>
            <person name="Xiao X."/>
            <person name="Malainual N."/>
            <person name="Hou J."/>
            <person name="Wang L."/>
            <person name="Wang M."/>
            <person name="Yang K."/>
            <person name="Cui Y."/>
            <person name="Leung E."/>
            <person name="Nong W."/>
            <person name="Shin S.-K."/>
            <person name="Au S."/>
            <person name="Jeong K.Y."/>
            <person name="Chew F.T."/>
            <person name="Hui J."/>
            <person name="Leung T.F."/>
            <person name="Tungtrongchitr A."/>
            <person name="Zhong N."/>
            <person name="Liu Z."/>
            <person name="Tsui S."/>
        </authorList>
    </citation>
    <scope>NUCLEOTIDE SEQUENCE</scope>
    <source>
        <strain evidence="10">Derf</strain>
        <tissue evidence="10">Whole organism</tissue>
    </source>
</reference>
<evidence type="ECO:0000313" key="10">
    <source>
        <dbReference type="EMBL" id="KAH9493739.1"/>
    </source>
</evidence>
<feature type="region of interest" description="Disordered" evidence="8">
    <location>
        <begin position="1774"/>
        <end position="1837"/>
    </location>
</feature>
<feature type="compositionally biased region" description="Basic and acidic residues" evidence="8">
    <location>
        <begin position="843"/>
        <end position="853"/>
    </location>
</feature>
<feature type="compositionally biased region" description="Low complexity" evidence="8">
    <location>
        <begin position="781"/>
        <end position="793"/>
    </location>
</feature>
<feature type="region of interest" description="Disordered" evidence="8">
    <location>
        <begin position="1"/>
        <end position="48"/>
    </location>
</feature>
<feature type="domain" description="LIM zinc-binding" evidence="9">
    <location>
        <begin position="1121"/>
        <end position="1181"/>
    </location>
</feature>
<gene>
    <name evidence="10" type="ORF">DERF_014475</name>
</gene>
<feature type="region of interest" description="Disordered" evidence="8">
    <location>
        <begin position="868"/>
        <end position="912"/>
    </location>
</feature>
<sequence length="1872" mass="210451">MSTTATAATTITTTNHHHGHGHHNHNHNHRHHHQHQHNNVQSQQQQQYSRNVIENVIKSLDQLILAQNVKQVLEHNRQIAKLLHLDDDDDDDERNQNDDDDDHHHDSYGLQKFFRLKNALNVKTVSKWNRVASILKTLDSKANQKEYSSIRSNVQGRKILVIGGGISGLRVSIELLLLGAKVLCVEKRDEFTRNNVIHLWPNVINDMCTFEAKRFYGKFCVGSIDHISIRQLQLILLKIAIIYGLNFYTNTTFSEICPRIIEPRFGRCSQSTCDCCCHQHGFGRRGSYAHFSHTSVQDQASHSAANYLNRQSFDVIIGCDGRRHTFSRYFRRNNRRGKLAIGLTANFINHRTEEEVQSEEISGTSRIYQQQWFQNLQDETGIELENLVYYRDNTHYFVMTATKASLLLRGVLKIDHSDSHQLLSMNNIDTQKLMRYSKDAAEWSSKLRRLEFARNSNNMPDVALFDFTSMYSATNASCAKKIHLHCCDTPVVMNDKENSRYMLLLLCGDSLLEPFWPTGSGAGRGFLSALDAAWTVAQWFSNVDDSYPIDSMLNVISKREYVYRLLAQTSPENTTSKNFTIDPQSRYKTLNILKNDTLKEMKDQVRHLIIDKPDIDMKIYRISNEAKRARRATVGIDPNDILKAKNLPVDTSKLDEFVVQTSNHHHHLMEYQRNHPILYSVPSSDALNNNNKNYNRQPRQHCDNNQSIDIQSGSRSPIEVVQFLPRNHSNTTVTTAATNIKQNNLPRHLDVQPRNDRLMSNMAKKNHHARNHFFHDEQQRSNCSTSSLSSISSHHSRHDWPSSLNHRNNDGGDDDDQISSHELKVNNNRSKYHKHSGHHHHHHDESAGYDKENCPIPNFKQMFLLDDYVDDDDDDDDGNPECSTRNYPQSKSKSTSSVKNRINSISQPQSMFGQLIDSRRSLHDFEKSLSRKPVKKSSDIMEKAQFLEQKFEEHNRSYVPNLNRVGRIEEDDWNVKIWNDSNLFAPKVDKSGRPYVGENSRDLLQSRIAQLNNNFEYNRPMVPKRFLSTTMTTTTANSGKNNDYVNMLSNEVCQKLNSATSANSSVMQQSNIIETTTGQTSSCPFGDATDSVKISSAFRDPSTATANIRKMPGSDLLKPIGDCRRCSKTLIANDRVTILGRNFHRNCLTCKICNVSLRHDELMASIDDFICKICSKIRSRQIVDDGSFNSNIMTTSSSGVGSIFGSSVIDSKSVSQTPLSSSLNLSLMEAKKNFLENAQQIDLRERAEFELVINDINDDDVVTDSNVNEPADDDDDDDDYFDGEDNDDVDDEFCVENDDDNDDDNQVDETDELNLIQNDDNNEQQQQRQQSSDLSESSDIHCSSDNYTDDEQSSDSSSPKRQSSSSMKTVPLPKSSSSSPSSSSSSSSSSSNDNSSQTTASHKDIIVDNNNVDDFGSGFTSLIGTTTTNTPTTVTNDSSSISIMTNEINNAGEGCVEMISSSTNSKNSNNSTSSSSSSSTSDPLAALPLLHESTNAYYDSEASINIVDDYNNDDDKKKSSSPTTTAELISESIAKSNLETSCQFADDDDDNRSIRKSSSSSSSTSSMKLHLPIIRSAAVASSPQFNQSQNQRIDNNNKSPEMKKDLLIFNFNRKKEPPITAATITTDSVRTEGQQQQQQDMKTMAKTMLIRDDNSGSSNNKINKNKFHGFQSSTSKIMPRNHHHDNHLRKNINTGNGTVVGSGGTQIKSTTTTTTTTKPSNIPTYRYAGHFTEKFYRSQSQPSLLLQMDQIGNKLKMKRNDSPITTILDTTANNIGSTKLSSSSSIPTATLATKSSSRSSSKSQMDLLPFVDGSPPKNDDGPTTKCTPKTNFNNNRTTTTINNNTNNHLVEPINSNTIKPLTQAPFARIDDV</sequence>
<dbReference type="InterPro" id="IPR036188">
    <property type="entry name" value="FAD/NAD-bd_sf"/>
</dbReference>
<feature type="compositionally biased region" description="Basic residues" evidence="8">
    <location>
        <begin position="830"/>
        <end position="842"/>
    </location>
</feature>
<dbReference type="GO" id="GO:0046872">
    <property type="term" value="F:metal ion binding"/>
    <property type="evidence" value="ECO:0007669"/>
    <property type="project" value="UniProtKB-KW"/>
</dbReference>
<dbReference type="PROSITE" id="PS50023">
    <property type="entry name" value="LIM_DOMAIN_2"/>
    <property type="match status" value="1"/>
</dbReference>
<dbReference type="Pfam" id="PF25413">
    <property type="entry name" value="Rossman_Mical"/>
    <property type="match status" value="1"/>
</dbReference>
<evidence type="ECO:0000256" key="3">
    <source>
        <dbReference type="ARBA" id="ARBA00022723"/>
    </source>
</evidence>
<dbReference type="Proteomes" id="UP000790347">
    <property type="component" value="Unassembled WGS sequence"/>
</dbReference>
<keyword evidence="4 7" id="KW-0862">Zinc</keyword>
<feature type="region of interest" description="Disordered" evidence="8">
    <location>
        <begin position="1690"/>
        <end position="1721"/>
    </location>
</feature>
<dbReference type="PROSITE" id="PS00478">
    <property type="entry name" value="LIM_DOMAIN_1"/>
    <property type="match status" value="1"/>
</dbReference>
<feature type="region of interest" description="Disordered" evidence="8">
    <location>
        <begin position="774"/>
        <end position="853"/>
    </location>
</feature>
<dbReference type="InterPro" id="IPR057494">
    <property type="entry name" value="Rossman_Mical"/>
</dbReference>
<feature type="region of interest" description="Disordered" evidence="8">
    <location>
        <begin position="1459"/>
        <end position="1483"/>
    </location>
</feature>
<keyword evidence="11" id="KW-1185">Reference proteome</keyword>
<dbReference type="InterPro" id="IPR050540">
    <property type="entry name" value="F-actin_Monoox_Mical"/>
</dbReference>
<dbReference type="Pfam" id="PF00412">
    <property type="entry name" value="LIM"/>
    <property type="match status" value="1"/>
</dbReference>
<dbReference type="Gene3D" id="3.50.50.60">
    <property type="entry name" value="FAD/NAD(P)-binding domain"/>
    <property type="match status" value="1"/>
</dbReference>
<dbReference type="GO" id="GO:0005737">
    <property type="term" value="C:cytoplasm"/>
    <property type="evidence" value="ECO:0007669"/>
    <property type="project" value="UniProtKB-SubCell"/>
</dbReference>
<feature type="region of interest" description="Disordered" evidence="8">
    <location>
        <begin position="1544"/>
        <end position="1568"/>
    </location>
</feature>
<proteinExistence type="predicted"/>
<feature type="compositionally biased region" description="Polar residues" evidence="8">
    <location>
        <begin position="881"/>
        <end position="912"/>
    </location>
</feature>
<evidence type="ECO:0000256" key="5">
    <source>
        <dbReference type="ARBA" id="ARBA00023038"/>
    </source>
</evidence>
<evidence type="ECO:0000256" key="1">
    <source>
        <dbReference type="ARBA" id="ARBA00004496"/>
    </source>
</evidence>
<feature type="region of interest" description="Disordered" evidence="8">
    <location>
        <begin position="688"/>
        <end position="714"/>
    </location>
</feature>
<feature type="compositionally biased region" description="Acidic residues" evidence="8">
    <location>
        <begin position="868"/>
        <end position="879"/>
    </location>
</feature>
<feature type="compositionally biased region" description="Low complexity" evidence="8">
    <location>
        <begin position="1313"/>
        <end position="1346"/>
    </location>
</feature>
<dbReference type="PANTHER" id="PTHR23167">
    <property type="entry name" value="CALPONIN HOMOLOGY DOMAIN-CONTAINING PROTEIN DDB_G0272472-RELATED"/>
    <property type="match status" value="1"/>
</dbReference>
<evidence type="ECO:0000313" key="11">
    <source>
        <dbReference type="Proteomes" id="UP000790347"/>
    </source>
</evidence>
<feature type="compositionally biased region" description="Low complexity" evidence="8">
    <location>
        <begin position="1794"/>
        <end position="1803"/>
    </location>
</feature>
<feature type="compositionally biased region" description="Low complexity" evidence="8">
    <location>
        <begin position="1557"/>
        <end position="1566"/>
    </location>
</feature>
<feature type="compositionally biased region" description="Polar residues" evidence="8">
    <location>
        <begin position="1580"/>
        <end position="1599"/>
    </location>
</feature>
<feature type="compositionally biased region" description="Polar residues" evidence="8">
    <location>
        <begin position="1774"/>
        <end position="1793"/>
    </location>
</feature>
<evidence type="ECO:0000256" key="6">
    <source>
        <dbReference type="ARBA" id="ARBA00023203"/>
    </source>
</evidence>
<dbReference type="InterPro" id="IPR001781">
    <property type="entry name" value="Znf_LIM"/>
</dbReference>
<feature type="compositionally biased region" description="Low complexity" evidence="8">
    <location>
        <begin position="1460"/>
        <end position="1481"/>
    </location>
</feature>
<organism evidence="10 11">
    <name type="scientific">Dermatophagoides farinae</name>
    <name type="common">American house dust mite</name>
    <dbReference type="NCBI Taxonomy" id="6954"/>
    <lineage>
        <taxon>Eukaryota</taxon>
        <taxon>Metazoa</taxon>
        <taxon>Ecdysozoa</taxon>
        <taxon>Arthropoda</taxon>
        <taxon>Chelicerata</taxon>
        <taxon>Arachnida</taxon>
        <taxon>Acari</taxon>
        <taxon>Acariformes</taxon>
        <taxon>Sarcoptiformes</taxon>
        <taxon>Astigmata</taxon>
        <taxon>Psoroptidia</taxon>
        <taxon>Analgoidea</taxon>
        <taxon>Pyroglyphidae</taxon>
        <taxon>Dermatophagoidinae</taxon>
        <taxon>Dermatophagoides</taxon>
    </lineage>
</organism>
<feature type="compositionally biased region" description="Acidic residues" evidence="8">
    <location>
        <begin position="1270"/>
        <end position="1312"/>
    </location>
</feature>
<evidence type="ECO:0000256" key="7">
    <source>
        <dbReference type="PROSITE-ProRule" id="PRU00125"/>
    </source>
</evidence>
<reference evidence="10" key="1">
    <citation type="submission" date="2013-05" db="EMBL/GenBank/DDBJ databases">
        <authorList>
            <person name="Yim A.K.Y."/>
            <person name="Chan T.F."/>
            <person name="Ji K.M."/>
            <person name="Liu X.Y."/>
            <person name="Zhou J.W."/>
            <person name="Li R.Q."/>
            <person name="Yang K.Y."/>
            <person name="Li J."/>
            <person name="Li M."/>
            <person name="Law P.T.W."/>
            <person name="Wu Y.L."/>
            <person name="Cai Z.L."/>
            <person name="Qin H."/>
            <person name="Bao Y."/>
            <person name="Leung R.K.K."/>
            <person name="Ng P.K.S."/>
            <person name="Zou J."/>
            <person name="Zhong X.J."/>
            <person name="Ran P.X."/>
            <person name="Zhong N.S."/>
            <person name="Liu Z.G."/>
            <person name="Tsui S.K.W."/>
        </authorList>
    </citation>
    <scope>NUCLEOTIDE SEQUENCE</scope>
    <source>
        <strain evidence="10">Derf</strain>
        <tissue evidence="10">Whole organism</tissue>
    </source>
</reference>
<dbReference type="SUPFAM" id="SSF51905">
    <property type="entry name" value="FAD/NAD(P)-binding domain"/>
    <property type="match status" value="1"/>
</dbReference>
<evidence type="ECO:0000259" key="9">
    <source>
        <dbReference type="PROSITE" id="PS50023"/>
    </source>
</evidence>
<keyword evidence="2" id="KW-0963">Cytoplasm</keyword>
<feature type="compositionally biased region" description="Low complexity" evidence="8">
    <location>
        <begin position="1375"/>
        <end position="1396"/>
    </location>
</feature>
<dbReference type="Gene3D" id="2.10.110.10">
    <property type="entry name" value="Cysteine Rich Protein"/>
    <property type="match status" value="1"/>
</dbReference>
<feature type="region of interest" description="Disordered" evidence="8">
    <location>
        <begin position="1260"/>
        <end position="1400"/>
    </location>
</feature>
<feature type="compositionally biased region" description="Low complexity" evidence="8">
    <location>
        <begin position="1354"/>
        <end position="1366"/>
    </location>
</feature>
<protein>
    <recommendedName>
        <fullName evidence="9">LIM zinc-binding domain-containing protein</fullName>
    </recommendedName>
</protein>
<dbReference type="EMBL" id="ASGP02000008">
    <property type="protein sequence ID" value="KAH9493739.1"/>
    <property type="molecule type" value="Genomic_DNA"/>
</dbReference>
<dbReference type="SMART" id="SM00132">
    <property type="entry name" value="LIM"/>
    <property type="match status" value="1"/>
</dbReference>
<evidence type="ECO:0000256" key="2">
    <source>
        <dbReference type="ARBA" id="ARBA00022490"/>
    </source>
</evidence>
<feature type="region of interest" description="Disordered" evidence="8">
    <location>
        <begin position="1580"/>
        <end position="1600"/>
    </location>
</feature>
<name>A0A922KZ44_DERFA</name>
<feature type="compositionally biased region" description="Low complexity" evidence="8">
    <location>
        <begin position="37"/>
        <end position="47"/>
    </location>
</feature>
<comment type="caution">
    <text evidence="10">The sequence shown here is derived from an EMBL/GenBank/DDBJ whole genome shotgun (WGS) entry which is preliminary data.</text>
</comment>
<accession>A0A922KZ44</accession>
<dbReference type="PANTHER" id="PTHR23167:SF54">
    <property type="entry name" value="[F-ACTIN]-MONOOXYGENASE MICAL"/>
    <property type="match status" value="1"/>
</dbReference>